<dbReference type="Gene3D" id="1.20.1600.10">
    <property type="entry name" value="Outer membrane efflux proteins (OEP)"/>
    <property type="match status" value="1"/>
</dbReference>
<dbReference type="PROSITE" id="PS51257">
    <property type="entry name" value="PROKAR_LIPOPROTEIN"/>
    <property type="match status" value="1"/>
</dbReference>
<dbReference type="Proteomes" id="UP001196565">
    <property type="component" value="Unassembled WGS sequence"/>
</dbReference>
<dbReference type="Pfam" id="PF02321">
    <property type="entry name" value="OEP"/>
    <property type="match status" value="2"/>
</dbReference>
<keyword evidence="2" id="KW-0998">Cell outer membrane</keyword>
<comment type="caution">
    <text evidence="5">The sequence shown here is derived from an EMBL/GenBank/DDBJ whole genome shotgun (WGS) entry which is preliminary data.</text>
</comment>
<keyword evidence="2" id="KW-0354">Hemolysis</keyword>
<evidence type="ECO:0000313" key="5">
    <source>
        <dbReference type="EMBL" id="MBW6396407.1"/>
    </source>
</evidence>
<name>A0ABS7A3S1_9PROT</name>
<feature type="region of interest" description="Disordered" evidence="3">
    <location>
        <begin position="28"/>
        <end position="63"/>
    </location>
</feature>
<evidence type="ECO:0000256" key="2">
    <source>
        <dbReference type="PIRNR" id="PIRNR001892"/>
    </source>
</evidence>
<comment type="subcellular location">
    <subcellularLocation>
        <location evidence="2">Cell outer membrane</location>
        <topology evidence="2">Peripheral membrane protein</topology>
    </subcellularLocation>
</comment>
<feature type="signal peptide" evidence="4">
    <location>
        <begin position="1"/>
        <end position="22"/>
    </location>
</feature>
<proteinExistence type="inferred from homology"/>
<dbReference type="PANTHER" id="PTHR30203:SF29">
    <property type="entry name" value="PROTEIN CYAE"/>
    <property type="match status" value="1"/>
</dbReference>
<keyword evidence="2" id="KW-0813">Transport</keyword>
<reference evidence="5 6" key="1">
    <citation type="submission" date="2021-07" db="EMBL/GenBank/DDBJ databases">
        <authorList>
            <person name="So Y."/>
        </authorList>
    </citation>
    <scope>NUCLEOTIDE SEQUENCE [LARGE SCALE GENOMIC DNA]</scope>
    <source>
        <strain evidence="5 6">HJA6</strain>
    </source>
</reference>
<evidence type="ECO:0000313" key="6">
    <source>
        <dbReference type="Proteomes" id="UP001196565"/>
    </source>
</evidence>
<evidence type="ECO:0000256" key="3">
    <source>
        <dbReference type="SAM" id="MobiDB-lite"/>
    </source>
</evidence>
<organism evidence="5 6">
    <name type="scientific">Roseomonas alba</name>
    <dbReference type="NCBI Taxonomy" id="2846776"/>
    <lineage>
        <taxon>Bacteria</taxon>
        <taxon>Pseudomonadati</taxon>
        <taxon>Pseudomonadota</taxon>
        <taxon>Alphaproteobacteria</taxon>
        <taxon>Acetobacterales</taxon>
        <taxon>Roseomonadaceae</taxon>
        <taxon>Roseomonas</taxon>
    </lineage>
</organism>
<keyword evidence="2" id="KW-0472">Membrane</keyword>
<dbReference type="InterPro" id="IPR003423">
    <property type="entry name" value="OMP_efflux"/>
</dbReference>
<keyword evidence="2" id="KW-0204">Cytolysis</keyword>
<protein>
    <recommendedName>
        <fullName evidence="2">Protein CyaE</fullName>
    </recommendedName>
</protein>
<dbReference type="PANTHER" id="PTHR30203">
    <property type="entry name" value="OUTER MEMBRANE CATION EFFLUX PROTEIN"/>
    <property type="match status" value="1"/>
</dbReference>
<gene>
    <name evidence="5" type="ORF">KPL78_01045</name>
</gene>
<evidence type="ECO:0000256" key="1">
    <source>
        <dbReference type="ARBA" id="ARBA00007613"/>
    </source>
</evidence>
<comment type="similarity">
    <text evidence="1 2">Belongs to the outer membrane factor (OMF) (TC 1.B.17) family.</text>
</comment>
<dbReference type="InterPro" id="IPR028351">
    <property type="entry name" value="CyaE"/>
</dbReference>
<dbReference type="SUPFAM" id="SSF56954">
    <property type="entry name" value="Outer membrane efflux proteins (OEP)"/>
    <property type="match status" value="1"/>
</dbReference>
<keyword evidence="4" id="KW-0732">Signal</keyword>
<dbReference type="RefSeq" id="WP_219760788.1">
    <property type="nucleotide sequence ID" value="NZ_JAHYBZ010000001.1"/>
</dbReference>
<keyword evidence="6" id="KW-1185">Reference proteome</keyword>
<sequence length="504" mass="52667">MALRLIVPFAMAVALAACAPNAANMTSPNAETPWHPNGHEDRIWSVQGRSEPPPPGSPRSFGVPADPTLAVLPQTPDIDPRRHYRLAELIDVAQRNNPATRAAWQRAREAALAVGMIEATFLPVITANVIAGRQTVSTPLPVPIGSQRYFETTTDGVSPSIALQWLLFDFGRRAALAEAARHGATAANVLFNAEHQKLIFDVTRAYYVHGAAMARARIAGEALRNSTAIRSAVEARQARGLATSVEVAQARQQVAQAELRRVQAEGQQRDTYQALISAMGVNPTLRLQVEDAGQRPLPDAPDLPVDDMIGLALARRPDVMASYQALRASNAGIAAARAEFLPSVFVAGALASGQGSFNASGLPTIGQQATGSGVLFGATVPLYDSGLRAARLRQAEAQAAAAENTFRRTQNVAVGEIVAAGNALRTALESHRAASALASAASTTYDAALAAYRNGVGTVTAATAADSGLLDARQAQAEAHAAALIGAANLAFVVGTLTSRDAAP</sequence>
<comment type="function">
    <text evidence="2">CyaE is necessary for transport of calmodulin-sensitive adenylate cyclase-hemolysin (cyclolysin).</text>
</comment>
<accession>A0ABS7A3S1</accession>
<dbReference type="PIRSF" id="PIRSF001892">
    <property type="entry name" value="CyaE"/>
    <property type="match status" value="1"/>
</dbReference>
<dbReference type="EMBL" id="JAHYBZ010000001">
    <property type="protein sequence ID" value="MBW6396407.1"/>
    <property type="molecule type" value="Genomic_DNA"/>
</dbReference>
<evidence type="ECO:0000256" key="4">
    <source>
        <dbReference type="SAM" id="SignalP"/>
    </source>
</evidence>
<feature type="chain" id="PRO_5046977260" description="Protein CyaE" evidence="4">
    <location>
        <begin position="23"/>
        <end position="504"/>
    </location>
</feature>
<dbReference type="InterPro" id="IPR010131">
    <property type="entry name" value="MdtP/NodT-like"/>
</dbReference>